<dbReference type="AlphaFoldDB" id="A0A2X0QM18"/>
<dbReference type="InterPro" id="IPR000847">
    <property type="entry name" value="LysR_HTH_N"/>
</dbReference>
<comment type="similarity">
    <text evidence="1">Belongs to the LysR transcriptional regulatory family.</text>
</comment>
<dbReference type="GO" id="GO:0005829">
    <property type="term" value="C:cytosol"/>
    <property type="evidence" value="ECO:0007669"/>
    <property type="project" value="TreeGrafter"/>
</dbReference>
<dbReference type="CDD" id="cd05466">
    <property type="entry name" value="PBP2_LTTR_substrate"/>
    <property type="match status" value="1"/>
</dbReference>
<gene>
    <name evidence="6" type="ORF">BTBSAS_50142</name>
</gene>
<keyword evidence="3" id="KW-0238">DNA-binding</keyword>
<dbReference type="GO" id="GO:0003700">
    <property type="term" value="F:DNA-binding transcription factor activity"/>
    <property type="evidence" value="ECO:0007669"/>
    <property type="project" value="InterPro"/>
</dbReference>
<keyword evidence="4" id="KW-0804">Transcription</keyword>
<name>A0A2X0QM18_BROTH</name>
<proteinExistence type="inferred from homology"/>
<dbReference type="FunFam" id="1.10.10.10:FF:000001">
    <property type="entry name" value="LysR family transcriptional regulator"/>
    <property type="match status" value="1"/>
</dbReference>
<evidence type="ECO:0000313" key="7">
    <source>
        <dbReference type="Proteomes" id="UP000270190"/>
    </source>
</evidence>
<evidence type="ECO:0000256" key="1">
    <source>
        <dbReference type="ARBA" id="ARBA00009437"/>
    </source>
</evidence>
<dbReference type="Proteomes" id="UP000270190">
    <property type="component" value="Unassembled WGS sequence"/>
</dbReference>
<reference evidence="7" key="1">
    <citation type="submission" date="2018-04" db="EMBL/GenBank/DDBJ databases">
        <authorList>
            <person name="Illikoud N."/>
        </authorList>
    </citation>
    <scope>NUCLEOTIDE SEQUENCE [LARGE SCALE GENOMIC DNA]</scope>
</reference>
<organism evidence="6 7">
    <name type="scientific">Brochothrix thermosphacta</name>
    <name type="common">Microbacterium thermosphactum</name>
    <dbReference type="NCBI Taxonomy" id="2756"/>
    <lineage>
        <taxon>Bacteria</taxon>
        <taxon>Bacillati</taxon>
        <taxon>Bacillota</taxon>
        <taxon>Bacilli</taxon>
        <taxon>Bacillales</taxon>
        <taxon>Listeriaceae</taxon>
        <taxon>Brochothrix</taxon>
    </lineage>
</organism>
<dbReference type="RefSeq" id="WP_069118312.1">
    <property type="nucleotide sequence ID" value="NZ_CBCPKC010000007.1"/>
</dbReference>
<dbReference type="InterPro" id="IPR036390">
    <property type="entry name" value="WH_DNA-bd_sf"/>
</dbReference>
<dbReference type="PROSITE" id="PS50931">
    <property type="entry name" value="HTH_LYSR"/>
    <property type="match status" value="1"/>
</dbReference>
<accession>A0A2X0QM18</accession>
<evidence type="ECO:0000313" key="6">
    <source>
        <dbReference type="EMBL" id="SPP29494.1"/>
    </source>
</evidence>
<protein>
    <recommendedName>
        <fullName evidence="5">HTH lysR-type domain-containing protein</fullName>
    </recommendedName>
</protein>
<sequence>MELRHLHYFLTLCEELHFSEAAFKIGISQPTLSQQIRVLEGEVGVPLFDRLGKKTVQTEAGLILQRYAIKAIKELENAQTAIDDLKDAYSGTLRVAVLPSDLDYHLTELLVAFHRDFPSVHIEVIPSIDIPNKVLLNEVDIGLALVEPAHSQLTARPIFKESYCLFVSKKSHLATRKKIEISELADIPLILYPKGFYGRDLIDRWCLTQGIRVEPIMAPGSSTAIFQLIEAGVGASIQPHKLIEAFEDKDMIAIPIEDAPQRSLAIIYRNDRYLSKAAQRFITELTDYFQKQ</sequence>
<dbReference type="SUPFAM" id="SSF53850">
    <property type="entry name" value="Periplasmic binding protein-like II"/>
    <property type="match status" value="1"/>
</dbReference>
<evidence type="ECO:0000259" key="5">
    <source>
        <dbReference type="PROSITE" id="PS50931"/>
    </source>
</evidence>
<dbReference type="InterPro" id="IPR036388">
    <property type="entry name" value="WH-like_DNA-bd_sf"/>
</dbReference>
<keyword evidence="2" id="KW-0805">Transcription regulation</keyword>
<dbReference type="Pfam" id="PF00126">
    <property type="entry name" value="HTH_1"/>
    <property type="match status" value="1"/>
</dbReference>
<evidence type="ECO:0000256" key="4">
    <source>
        <dbReference type="ARBA" id="ARBA00023163"/>
    </source>
</evidence>
<evidence type="ECO:0000256" key="2">
    <source>
        <dbReference type="ARBA" id="ARBA00023015"/>
    </source>
</evidence>
<feature type="domain" description="HTH lysR-type" evidence="5">
    <location>
        <begin position="1"/>
        <end position="58"/>
    </location>
</feature>
<dbReference type="SUPFAM" id="SSF46785">
    <property type="entry name" value="Winged helix' DNA-binding domain"/>
    <property type="match status" value="1"/>
</dbReference>
<dbReference type="Gene3D" id="1.10.10.10">
    <property type="entry name" value="Winged helix-like DNA-binding domain superfamily/Winged helix DNA-binding domain"/>
    <property type="match status" value="1"/>
</dbReference>
<dbReference type="InterPro" id="IPR005119">
    <property type="entry name" value="LysR_subst-bd"/>
</dbReference>
<dbReference type="Pfam" id="PF03466">
    <property type="entry name" value="LysR_substrate"/>
    <property type="match status" value="1"/>
</dbReference>
<dbReference type="PANTHER" id="PTHR30419">
    <property type="entry name" value="HTH-TYPE TRANSCRIPTIONAL REGULATOR YBHD"/>
    <property type="match status" value="1"/>
</dbReference>
<dbReference type="Gene3D" id="3.40.190.290">
    <property type="match status" value="1"/>
</dbReference>
<dbReference type="PRINTS" id="PR00039">
    <property type="entry name" value="HTHLYSR"/>
</dbReference>
<evidence type="ECO:0000256" key="3">
    <source>
        <dbReference type="ARBA" id="ARBA00023125"/>
    </source>
</evidence>
<dbReference type="EMBL" id="OUNC01000045">
    <property type="protein sequence ID" value="SPP29494.1"/>
    <property type="molecule type" value="Genomic_DNA"/>
</dbReference>
<dbReference type="InterPro" id="IPR050950">
    <property type="entry name" value="HTH-type_LysR_regulators"/>
</dbReference>
<dbReference type="GO" id="GO:0003677">
    <property type="term" value="F:DNA binding"/>
    <property type="evidence" value="ECO:0007669"/>
    <property type="project" value="UniProtKB-KW"/>
</dbReference>